<evidence type="ECO:0000256" key="2">
    <source>
        <dbReference type="ARBA" id="ARBA00014801"/>
    </source>
</evidence>
<dbReference type="PANTHER" id="PTHR31849:SF1">
    <property type="entry name" value="CYSTEINE-RICH DPF MOTIF DOMAIN-CONTAINING PROTEIN 1"/>
    <property type="match status" value="1"/>
</dbReference>
<feature type="domain" description="Cysteine-rich DPF motif" evidence="3">
    <location>
        <begin position="22"/>
        <end position="111"/>
    </location>
</feature>
<comment type="similarity">
    <text evidence="1">Belongs to the CDPF1 family.</text>
</comment>
<proteinExistence type="inferred from homology"/>
<accession>A0A6G3ML18</accession>
<dbReference type="InterPro" id="IPR018785">
    <property type="entry name" value="CDPF1_dom"/>
</dbReference>
<evidence type="ECO:0000259" key="3">
    <source>
        <dbReference type="Pfam" id="PF10170"/>
    </source>
</evidence>
<reference evidence="4" key="1">
    <citation type="submission" date="2018-11" db="EMBL/GenBank/DDBJ databases">
        <title>Henneguya salminicola genome and transcriptome.</title>
        <authorList>
            <person name="Yahalomi D."/>
            <person name="Atkinson S.D."/>
            <person name="Neuhof M."/>
            <person name="Chang E.S."/>
            <person name="Philippe H."/>
            <person name="Cartwright P."/>
            <person name="Bartholomew J.L."/>
            <person name="Huchon D."/>
        </authorList>
    </citation>
    <scope>NUCLEOTIDE SEQUENCE</scope>
    <source>
        <strain evidence="4">Hz1</strain>
        <tissue evidence="4">Whole</tissue>
    </source>
</reference>
<evidence type="ECO:0000256" key="1">
    <source>
        <dbReference type="ARBA" id="ARBA00007917"/>
    </source>
</evidence>
<dbReference type="PRINTS" id="PR01995">
    <property type="entry name" value="UPF0595"/>
</dbReference>
<name>A0A6G3ML18_HENSL</name>
<dbReference type="InterPro" id="IPR042426">
    <property type="entry name" value="CDPF1"/>
</dbReference>
<dbReference type="PANTHER" id="PTHR31849">
    <property type="entry name" value="CYSTEINE-RICH PDF MOTIF DOMAIN-CONTAINING PROTEIN 1"/>
    <property type="match status" value="1"/>
</dbReference>
<organism evidence="4">
    <name type="scientific">Henneguya salminicola</name>
    <name type="common">Myxosporean</name>
    <dbReference type="NCBI Taxonomy" id="69463"/>
    <lineage>
        <taxon>Eukaryota</taxon>
        <taxon>Metazoa</taxon>
        <taxon>Cnidaria</taxon>
        <taxon>Myxozoa</taxon>
        <taxon>Myxosporea</taxon>
        <taxon>Bivalvulida</taxon>
        <taxon>Platysporina</taxon>
        <taxon>Myxobolidae</taxon>
        <taxon>Henneguya</taxon>
    </lineage>
</organism>
<evidence type="ECO:0000313" key="4">
    <source>
        <dbReference type="EMBL" id="NDJ94616.1"/>
    </source>
</evidence>
<dbReference type="Pfam" id="PF10170">
    <property type="entry name" value="C6_DPF"/>
    <property type="match status" value="1"/>
</dbReference>
<sequence length="113" mass="13455">MPETNEILYMNAIESTSTTHEFKCYICELKYQYNEFKYGKQEKDSYFDFVPDSFLLKNPFEKNPKRHILVGAKCYLCQNTVCASEECCKYYKNYYCSLCLKNKKSDIPNELLE</sequence>
<protein>
    <recommendedName>
        <fullName evidence="2">Cysteine-rich DPF motif domain-containing protein 1</fullName>
    </recommendedName>
</protein>
<dbReference type="EMBL" id="GHBP01009947">
    <property type="protein sequence ID" value="NDJ94616.1"/>
    <property type="molecule type" value="Transcribed_RNA"/>
</dbReference>
<dbReference type="AlphaFoldDB" id="A0A6G3ML18"/>